<keyword evidence="2" id="KW-1133">Transmembrane helix</keyword>
<name>A0ABW2G2S7_9ACTN</name>
<accession>A0ABW2G2S7</accession>
<keyword evidence="4" id="KW-1185">Reference proteome</keyword>
<dbReference type="Proteomes" id="UP001596435">
    <property type="component" value="Unassembled WGS sequence"/>
</dbReference>
<evidence type="ECO:0000256" key="1">
    <source>
        <dbReference type="SAM" id="MobiDB-lite"/>
    </source>
</evidence>
<sequence>MTTVAIVLVVLVAAALAVTPLVLRRLRTRRLRSRFGPEYDRAVRGHKGDTAAAERELGERVALHRGLDLKRLPQPDRAEAEDELRRLQVLFVDDPLRAAADTERLLQSVLDRAGYPQQGRIQALSVDHADLLTAYRGAHSTLDQARTATAGTEDLRTALLAVRTLTRAVLDRDPGRPGPAGKGRASAGTSPAPAAQRPADGVARTPVPGHG</sequence>
<evidence type="ECO:0000256" key="2">
    <source>
        <dbReference type="SAM" id="Phobius"/>
    </source>
</evidence>
<organism evidence="3 4">
    <name type="scientific">Kitasatospora paranensis</name>
    <dbReference type="NCBI Taxonomy" id="258053"/>
    <lineage>
        <taxon>Bacteria</taxon>
        <taxon>Bacillati</taxon>
        <taxon>Actinomycetota</taxon>
        <taxon>Actinomycetes</taxon>
        <taxon>Kitasatosporales</taxon>
        <taxon>Streptomycetaceae</taxon>
        <taxon>Kitasatospora</taxon>
    </lineage>
</organism>
<gene>
    <name evidence="3" type="ORF">ACFQMG_30140</name>
</gene>
<evidence type="ECO:0000313" key="4">
    <source>
        <dbReference type="Proteomes" id="UP001596435"/>
    </source>
</evidence>
<protein>
    <recommendedName>
        <fullName evidence="5">Secreted protein</fullName>
    </recommendedName>
</protein>
<dbReference type="RefSeq" id="WP_345708617.1">
    <property type="nucleotide sequence ID" value="NZ_BAABKV010000001.1"/>
</dbReference>
<dbReference type="EMBL" id="JBHTAJ010000079">
    <property type="protein sequence ID" value="MFC7183815.1"/>
    <property type="molecule type" value="Genomic_DNA"/>
</dbReference>
<keyword evidence="2" id="KW-0472">Membrane</keyword>
<evidence type="ECO:0000313" key="3">
    <source>
        <dbReference type="EMBL" id="MFC7183815.1"/>
    </source>
</evidence>
<reference evidence="4" key="1">
    <citation type="journal article" date="2019" name="Int. J. Syst. Evol. Microbiol.">
        <title>The Global Catalogue of Microorganisms (GCM) 10K type strain sequencing project: providing services to taxonomists for standard genome sequencing and annotation.</title>
        <authorList>
            <consortium name="The Broad Institute Genomics Platform"/>
            <consortium name="The Broad Institute Genome Sequencing Center for Infectious Disease"/>
            <person name="Wu L."/>
            <person name="Ma J."/>
        </authorList>
    </citation>
    <scope>NUCLEOTIDE SEQUENCE [LARGE SCALE GENOMIC DNA]</scope>
    <source>
        <strain evidence="4">CGMCC 1.12859</strain>
    </source>
</reference>
<comment type="caution">
    <text evidence="3">The sequence shown here is derived from an EMBL/GenBank/DDBJ whole genome shotgun (WGS) entry which is preliminary data.</text>
</comment>
<keyword evidence="2" id="KW-0812">Transmembrane</keyword>
<proteinExistence type="predicted"/>
<evidence type="ECO:0008006" key="5">
    <source>
        <dbReference type="Google" id="ProtNLM"/>
    </source>
</evidence>
<feature type="transmembrane region" description="Helical" evidence="2">
    <location>
        <begin position="6"/>
        <end position="23"/>
    </location>
</feature>
<feature type="region of interest" description="Disordered" evidence="1">
    <location>
        <begin position="169"/>
        <end position="211"/>
    </location>
</feature>